<dbReference type="AlphaFoldDB" id="A0A6A5Z4D0"/>
<reference evidence="2" key="1">
    <citation type="journal article" date="2020" name="Stud. Mycol.">
        <title>101 Dothideomycetes genomes: a test case for predicting lifestyles and emergence of pathogens.</title>
        <authorList>
            <person name="Haridas S."/>
            <person name="Albert R."/>
            <person name="Binder M."/>
            <person name="Bloem J."/>
            <person name="Labutti K."/>
            <person name="Salamov A."/>
            <person name="Andreopoulos B."/>
            <person name="Baker S."/>
            <person name="Barry K."/>
            <person name="Bills G."/>
            <person name="Bluhm B."/>
            <person name="Cannon C."/>
            <person name="Castanera R."/>
            <person name="Culley D."/>
            <person name="Daum C."/>
            <person name="Ezra D."/>
            <person name="Gonzalez J."/>
            <person name="Henrissat B."/>
            <person name="Kuo A."/>
            <person name="Liang C."/>
            <person name="Lipzen A."/>
            <person name="Lutzoni F."/>
            <person name="Magnuson J."/>
            <person name="Mondo S."/>
            <person name="Nolan M."/>
            <person name="Ohm R."/>
            <person name="Pangilinan J."/>
            <person name="Park H.-J."/>
            <person name="Ramirez L."/>
            <person name="Alfaro M."/>
            <person name="Sun H."/>
            <person name="Tritt A."/>
            <person name="Yoshinaga Y."/>
            <person name="Zwiers L.-H."/>
            <person name="Turgeon B."/>
            <person name="Goodwin S."/>
            <person name="Spatafora J."/>
            <person name="Crous P."/>
            <person name="Grigoriev I."/>
        </authorList>
    </citation>
    <scope>NUCLEOTIDE SEQUENCE</scope>
    <source>
        <strain evidence="2">CBS 627.86</strain>
    </source>
</reference>
<feature type="region of interest" description="Disordered" evidence="1">
    <location>
        <begin position="1"/>
        <end position="46"/>
    </location>
</feature>
<dbReference type="EMBL" id="ML977327">
    <property type="protein sequence ID" value="KAF2113747.1"/>
    <property type="molecule type" value="Genomic_DNA"/>
</dbReference>
<evidence type="ECO:0000256" key="1">
    <source>
        <dbReference type="SAM" id="MobiDB-lite"/>
    </source>
</evidence>
<proteinExistence type="predicted"/>
<feature type="compositionally biased region" description="Acidic residues" evidence="1">
    <location>
        <begin position="170"/>
        <end position="187"/>
    </location>
</feature>
<feature type="compositionally biased region" description="Pro residues" evidence="1">
    <location>
        <begin position="35"/>
        <end position="46"/>
    </location>
</feature>
<protein>
    <submittedName>
        <fullName evidence="2">Uncharacterized protein</fullName>
    </submittedName>
</protein>
<keyword evidence="3" id="KW-1185">Reference proteome</keyword>
<dbReference type="OrthoDB" id="3800409at2759"/>
<evidence type="ECO:0000313" key="3">
    <source>
        <dbReference type="Proteomes" id="UP000799770"/>
    </source>
</evidence>
<organism evidence="2 3">
    <name type="scientific">Lophiotrema nucula</name>
    <dbReference type="NCBI Taxonomy" id="690887"/>
    <lineage>
        <taxon>Eukaryota</taxon>
        <taxon>Fungi</taxon>
        <taxon>Dikarya</taxon>
        <taxon>Ascomycota</taxon>
        <taxon>Pezizomycotina</taxon>
        <taxon>Dothideomycetes</taxon>
        <taxon>Pleosporomycetidae</taxon>
        <taxon>Pleosporales</taxon>
        <taxon>Lophiotremataceae</taxon>
        <taxon>Lophiotrema</taxon>
    </lineage>
</organism>
<dbReference type="Proteomes" id="UP000799770">
    <property type="component" value="Unassembled WGS sequence"/>
</dbReference>
<gene>
    <name evidence="2" type="ORF">BDV96DRAFT_116762</name>
</gene>
<feature type="region of interest" description="Disordered" evidence="1">
    <location>
        <begin position="151"/>
        <end position="199"/>
    </location>
</feature>
<feature type="compositionally biased region" description="Polar residues" evidence="1">
    <location>
        <begin position="11"/>
        <end position="25"/>
    </location>
</feature>
<sequence>MPRPNRYHPYTRSSINMSSVTSAPVTSGALRSPRLPSPPRSCPKPMPWISEYPTSQTAPYEPIYPGYIRGITTDGKDLVAKSIVRCPDGMYHLQMEMVRYPSEVISAYMYSPVDTKLPVRPNPNTLKPTQGSLSQTDLQVDFQEYIAMRKDSCRSRHSDQSASTDCAILDSDDEDADGEDEDEEEEVQQPVTASPAGKKRVMIDMIIKRAAMQG</sequence>
<evidence type="ECO:0000313" key="2">
    <source>
        <dbReference type="EMBL" id="KAF2113747.1"/>
    </source>
</evidence>
<accession>A0A6A5Z4D0</accession>
<name>A0A6A5Z4D0_9PLEO</name>